<accession>I1YGR4</accession>
<feature type="region of interest" description="Disordered" evidence="1">
    <location>
        <begin position="14"/>
        <end position="38"/>
    </location>
</feature>
<sequence>MGCHLGFWGETIGGSEELIGSGDTDGQESAWLEPGSVL</sequence>
<evidence type="ECO:0000313" key="2">
    <source>
        <dbReference type="EMBL" id="AFJ02107.1"/>
    </source>
</evidence>
<evidence type="ECO:0000313" key="3">
    <source>
        <dbReference type="Proteomes" id="UP000009145"/>
    </source>
</evidence>
<dbReference type="KEGG" id="mec:Q7C_938"/>
<dbReference type="Proteomes" id="UP000009145">
    <property type="component" value="Chromosome"/>
</dbReference>
<reference evidence="2 3" key="1">
    <citation type="journal article" date="2012" name="J. Bacteriol.">
        <title>Complete genome sequences of Methylophaga sp. strain JAM1 and Methylophaga sp. strain JAM7.</title>
        <authorList>
            <person name="Villeneuve C."/>
            <person name="Martineau C."/>
            <person name="Mauffrey F."/>
            <person name="Villemur R."/>
        </authorList>
    </citation>
    <scope>NUCLEOTIDE SEQUENCE [LARGE SCALE GENOMIC DNA]</scope>
    <source>
        <strain evidence="2 3">JAM7</strain>
    </source>
</reference>
<gene>
    <name evidence="2" type="ordered locus">Q7C_938</name>
</gene>
<dbReference type="EMBL" id="CP003380">
    <property type="protein sequence ID" value="AFJ02107.1"/>
    <property type="molecule type" value="Genomic_DNA"/>
</dbReference>
<dbReference type="STRING" id="754477.Q7C_938"/>
<dbReference type="PATRIC" id="fig|754477.3.peg.928"/>
<organism evidence="2 3">
    <name type="scientific">Methylophaga frappieri (strain ATCC BAA-2434 / DSM 25690 / JAM7)</name>
    <dbReference type="NCBI Taxonomy" id="754477"/>
    <lineage>
        <taxon>Bacteria</taxon>
        <taxon>Pseudomonadati</taxon>
        <taxon>Pseudomonadota</taxon>
        <taxon>Gammaproteobacteria</taxon>
        <taxon>Thiotrichales</taxon>
        <taxon>Piscirickettsiaceae</taxon>
        <taxon>Methylophaga</taxon>
    </lineage>
</organism>
<keyword evidence="3" id="KW-1185">Reference proteome</keyword>
<name>I1YGR4_METFJ</name>
<evidence type="ECO:0000256" key="1">
    <source>
        <dbReference type="SAM" id="MobiDB-lite"/>
    </source>
</evidence>
<protein>
    <submittedName>
        <fullName evidence="2">Uncharacterized protein</fullName>
    </submittedName>
</protein>
<dbReference type="HOGENOM" id="CLU_3329987_0_0_6"/>
<dbReference type="AlphaFoldDB" id="I1YGR4"/>
<proteinExistence type="predicted"/>